<keyword evidence="1" id="KW-1133">Transmembrane helix</keyword>
<feature type="transmembrane region" description="Helical" evidence="1">
    <location>
        <begin position="515"/>
        <end position="533"/>
    </location>
</feature>
<protein>
    <submittedName>
        <fullName evidence="3">NACHT domain-containing protein</fullName>
    </submittedName>
</protein>
<proteinExistence type="predicted"/>
<evidence type="ECO:0000313" key="4">
    <source>
        <dbReference type="Proteomes" id="UP001212498"/>
    </source>
</evidence>
<keyword evidence="1" id="KW-0472">Membrane</keyword>
<dbReference type="InterPro" id="IPR007111">
    <property type="entry name" value="NACHT_NTPase"/>
</dbReference>
<evidence type="ECO:0000256" key="1">
    <source>
        <dbReference type="SAM" id="Phobius"/>
    </source>
</evidence>
<feature type="transmembrane region" description="Helical" evidence="1">
    <location>
        <begin position="474"/>
        <end position="494"/>
    </location>
</feature>
<feature type="transmembrane region" description="Helical" evidence="1">
    <location>
        <begin position="440"/>
        <end position="462"/>
    </location>
</feature>
<gene>
    <name evidence="3" type="ORF">OUY24_17625</name>
</gene>
<feature type="transmembrane region" description="Helical" evidence="1">
    <location>
        <begin position="580"/>
        <end position="599"/>
    </location>
</feature>
<feature type="transmembrane region" description="Helical" evidence="1">
    <location>
        <begin position="539"/>
        <end position="559"/>
    </location>
</feature>
<accession>A0ABT4SZ02</accession>
<dbReference type="SUPFAM" id="SSF52540">
    <property type="entry name" value="P-loop containing nucleoside triphosphate hydrolases"/>
    <property type="match status" value="1"/>
</dbReference>
<dbReference type="RefSeq" id="WP_271276988.1">
    <property type="nucleotide sequence ID" value="NZ_BAABFD010000007.1"/>
</dbReference>
<evidence type="ECO:0000259" key="2">
    <source>
        <dbReference type="Pfam" id="PF05729"/>
    </source>
</evidence>
<feature type="transmembrane region" description="Helical" evidence="1">
    <location>
        <begin position="9"/>
        <end position="28"/>
    </location>
</feature>
<dbReference type="Proteomes" id="UP001212498">
    <property type="component" value="Unassembled WGS sequence"/>
</dbReference>
<dbReference type="Gene3D" id="3.40.50.300">
    <property type="entry name" value="P-loop containing nucleotide triphosphate hydrolases"/>
    <property type="match status" value="1"/>
</dbReference>
<comment type="caution">
    <text evidence="3">The sequence shown here is derived from an EMBL/GenBank/DDBJ whole genome shotgun (WGS) entry which is preliminary data.</text>
</comment>
<keyword evidence="4" id="KW-1185">Reference proteome</keyword>
<feature type="transmembrane region" description="Helical" evidence="1">
    <location>
        <begin position="40"/>
        <end position="57"/>
    </location>
</feature>
<name>A0ABT4SZ02_9ACTN</name>
<feature type="domain" description="NACHT" evidence="2">
    <location>
        <begin position="137"/>
        <end position="292"/>
    </location>
</feature>
<organism evidence="3 4">
    <name type="scientific">Nonomuraea ferruginea</name>
    <dbReference type="NCBI Taxonomy" id="46174"/>
    <lineage>
        <taxon>Bacteria</taxon>
        <taxon>Bacillati</taxon>
        <taxon>Actinomycetota</taxon>
        <taxon>Actinomycetes</taxon>
        <taxon>Streptosporangiales</taxon>
        <taxon>Streptosporangiaceae</taxon>
        <taxon>Nonomuraea</taxon>
    </lineage>
</organism>
<keyword evidence="1" id="KW-0812">Transmembrane</keyword>
<dbReference type="InterPro" id="IPR027417">
    <property type="entry name" value="P-loop_NTPase"/>
</dbReference>
<reference evidence="3 4" key="1">
    <citation type="submission" date="2022-11" db="EMBL/GenBank/DDBJ databases">
        <title>Nonomuraea corallina sp. nov., a new species of the genus Nonomuraea isolated from sea side sediment in Thai sea.</title>
        <authorList>
            <person name="Ngamcharungchit C."/>
            <person name="Matsumoto A."/>
            <person name="Suriyachadkun C."/>
            <person name="Panbangred W."/>
            <person name="Inahashi Y."/>
            <person name="Intra B."/>
        </authorList>
    </citation>
    <scope>NUCLEOTIDE SEQUENCE [LARGE SCALE GENOMIC DNA]</scope>
    <source>
        <strain evidence="3 4">DSM 43553</strain>
    </source>
</reference>
<evidence type="ECO:0000313" key="3">
    <source>
        <dbReference type="EMBL" id="MDA0642459.1"/>
    </source>
</evidence>
<sequence length="711" mass="75609">MGEARGARWAWAVVCVTLVVVAAAVGLLGLPGATWGDVDPASAIIALAALAVAVWAGRQAVLAQRYTDIDVNAWSRWLADAVLEAETQARHQMLGRADKTIDVDFVFRPAPAHNAAGAPAAGSLQEVAAYYRELRPRRLVITGAPGAGKTVLAVELMLGLLTGRQPDDPIPVRLSAASWDPGTRVRDWLTRHLARAYRMAPRTAAALVAAGRVLPVVDGLDEMDTDPEPGYASRAAQALRALNDYQRGQEKAELVLTCRTGQYDALTRTEVWAENAARVEITPLSASKALTFTESRVGSNQNMDRWRDVLDAIDFRPEAPLSRALDSPWRLTMAITVYEQRDPATGRYLRDPAELAGPALDHPDKIRDHLLALYIPAVTAPRGHSAGPYRPEKAHAWLAVLASYLDTNAGTGRTVGGRPLSSTDIVLHELWPLAGNRPRFLAIALTAIVWLTIVWLAFGGALLPGGMVNSSNPYLVAIFIAVGVYMCFSAWGPTWPQPSRLGTLRRPTGKGRKRLGAGLRGGLATGFLAWLTIELTLGHWLGVAAGVITALTVGLTVGLTAPAAEGATNPRDVVRSDIEVGLAAGLMYGSMAAAAVGLWSSLQGGAALVAIAYGMAVGLAINLTAGVTFGLAAGLVGGSVTFGLAAGVAGTRYLALLLCTRGRLPLRLGSFLQWCYHAGLIRTAGIAYQFRHRELQDYLARHPVPQPLQSG</sequence>
<dbReference type="Pfam" id="PF05729">
    <property type="entry name" value="NACHT"/>
    <property type="match status" value="1"/>
</dbReference>
<feature type="transmembrane region" description="Helical" evidence="1">
    <location>
        <begin position="631"/>
        <end position="651"/>
    </location>
</feature>
<dbReference type="EMBL" id="JAPNUD010000042">
    <property type="protein sequence ID" value="MDA0642459.1"/>
    <property type="molecule type" value="Genomic_DNA"/>
</dbReference>
<feature type="transmembrane region" description="Helical" evidence="1">
    <location>
        <begin position="605"/>
        <end position="624"/>
    </location>
</feature>